<name>A0A9D2Q7I3_9FIRM</name>
<reference evidence="2" key="2">
    <citation type="submission" date="2021-04" db="EMBL/GenBank/DDBJ databases">
        <authorList>
            <person name="Gilroy R."/>
        </authorList>
    </citation>
    <scope>NUCLEOTIDE SEQUENCE</scope>
    <source>
        <strain evidence="2">5933</strain>
    </source>
</reference>
<reference evidence="2" key="1">
    <citation type="journal article" date="2021" name="PeerJ">
        <title>Extensive microbial diversity within the chicken gut microbiome revealed by metagenomics and culture.</title>
        <authorList>
            <person name="Gilroy R."/>
            <person name="Ravi A."/>
            <person name="Getino M."/>
            <person name="Pursley I."/>
            <person name="Horton D.L."/>
            <person name="Alikhan N.F."/>
            <person name="Baker D."/>
            <person name="Gharbi K."/>
            <person name="Hall N."/>
            <person name="Watson M."/>
            <person name="Adriaenssens E.M."/>
            <person name="Foster-Nyarko E."/>
            <person name="Jarju S."/>
            <person name="Secka A."/>
            <person name="Antonio M."/>
            <person name="Oren A."/>
            <person name="Chaudhuri R.R."/>
            <person name="La Ragione R."/>
            <person name="Hildebrand F."/>
            <person name="Pallen M.J."/>
        </authorList>
    </citation>
    <scope>NUCLEOTIDE SEQUENCE</scope>
    <source>
        <strain evidence="2">5933</strain>
    </source>
</reference>
<organism evidence="2 3">
    <name type="scientific">Candidatus Ruthenibacterium merdavium</name>
    <dbReference type="NCBI Taxonomy" id="2838752"/>
    <lineage>
        <taxon>Bacteria</taxon>
        <taxon>Bacillati</taxon>
        <taxon>Bacillota</taxon>
        <taxon>Clostridia</taxon>
        <taxon>Eubacteriales</taxon>
        <taxon>Oscillospiraceae</taxon>
        <taxon>Ruthenibacterium</taxon>
    </lineage>
</organism>
<proteinExistence type="inferred from homology"/>
<dbReference type="GO" id="GO:0016616">
    <property type="term" value="F:oxidoreductase activity, acting on the CH-OH group of donors, NAD or NADP as acceptor"/>
    <property type="evidence" value="ECO:0007669"/>
    <property type="project" value="TreeGrafter"/>
</dbReference>
<sequence>MNVLITGTSSGIGKACAEYFLKKGHRVYGFDRNDFAISDENYTHFCLDIRNKTAYPELPNMNIIVNNAGVQNKDDIDVNLKGTIAITEYYGMNPDIRSIVMIGSASGHTGSEFPEYAASKGGILAYTKNVAMRLAKYQATCNSLDFGGVMTELNRPVMENPALWNEIMKLTPLKRWMCVEEAAEWVYFVSVINRFCTGQNILIDGLEAGNCNFIWPDNAD</sequence>
<dbReference type="Proteomes" id="UP000823918">
    <property type="component" value="Unassembled WGS sequence"/>
</dbReference>
<dbReference type="InterPro" id="IPR036291">
    <property type="entry name" value="NAD(P)-bd_dom_sf"/>
</dbReference>
<dbReference type="PANTHER" id="PTHR42760">
    <property type="entry name" value="SHORT-CHAIN DEHYDROGENASES/REDUCTASES FAMILY MEMBER"/>
    <property type="match status" value="1"/>
</dbReference>
<dbReference type="PRINTS" id="PR00081">
    <property type="entry name" value="GDHRDH"/>
</dbReference>
<comment type="similarity">
    <text evidence="1">Belongs to the short-chain dehydrogenases/reductases (SDR) family.</text>
</comment>
<dbReference type="EMBL" id="DWWA01000046">
    <property type="protein sequence ID" value="HJC72887.1"/>
    <property type="molecule type" value="Genomic_DNA"/>
</dbReference>
<dbReference type="SUPFAM" id="SSF51735">
    <property type="entry name" value="NAD(P)-binding Rossmann-fold domains"/>
    <property type="match status" value="1"/>
</dbReference>
<evidence type="ECO:0000256" key="1">
    <source>
        <dbReference type="ARBA" id="ARBA00006484"/>
    </source>
</evidence>
<gene>
    <name evidence="2" type="ORF">H9698_08870</name>
</gene>
<dbReference type="PRINTS" id="PR00080">
    <property type="entry name" value="SDRFAMILY"/>
</dbReference>
<dbReference type="CDD" id="cd05233">
    <property type="entry name" value="SDR_c"/>
    <property type="match status" value="1"/>
</dbReference>
<dbReference type="Gene3D" id="3.40.50.720">
    <property type="entry name" value="NAD(P)-binding Rossmann-like Domain"/>
    <property type="match status" value="1"/>
</dbReference>
<dbReference type="Pfam" id="PF13561">
    <property type="entry name" value="adh_short_C2"/>
    <property type="match status" value="1"/>
</dbReference>
<evidence type="ECO:0000313" key="2">
    <source>
        <dbReference type="EMBL" id="HJC72887.1"/>
    </source>
</evidence>
<comment type="caution">
    <text evidence="2">The sequence shown here is derived from an EMBL/GenBank/DDBJ whole genome shotgun (WGS) entry which is preliminary data.</text>
</comment>
<dbReference type="InterPro" id="IPR002347">
    <property type="entry name" value="SDR_fam"/>
</dbReference>
<evidence type="ECO:0000313" key="3">
    <source>
        <dbReference type="Proteomes" id="UP000823918"/>
    </source>
</evidence>
<accession>A0A9D2Q7I3</accession>
<dbReference type="AlphaFoldDB" id="A0A9D2Q7I3"/>
<protein>
    <submittedName>
        <fullName evidence="2">SDR family oxidoreductase</fullName>
    </submittedName>
</protein>